<feature type="region of interest" description="Disordered" evidence="1">
    <location>
        <begin position="293"/>
        <end position="329"/>
    </location>
</feature>
<sequence length="329" mass="37363">MGWWDNLWGSSTSADDPLRKLDPKLREFLAKESPVKYNTPNSGPSAQAPENPAELAPSSADAGAAHETEASNEPLVPRESQFQDGRYAHLWKSYRPLAQIEAETKSDHEKLMDVLEGYKERKSQIGRAALENCALEQVDWRSCMTNPSWGERMTLCRDQVKKFERCYMTQTRLLKALGYLSSLDRTPELEEEIQMHADALYHRMLKQEAEIDAAKKEGRPIPKFTPIVTKPMVEAAMPDPELTPEQQEILKSKLEKVAEQDRAAEEEAIRGELRAKAEVAAKVQDLWRQQELDRQARKEKGEATLWDKVAGTFGNNNNNNNNNDGQDKK</sequence>
<dbReference type="STRING" id="77044.A0A1S7UMP6"/>
<feature type="compositionally biased region" description="Basic and acidic residues" evidence="1">
    <location>
        <begin position="293"/>
        <end position="302"/>
    </location>
</feature>
<feature type="region of interest" description="Disordered" evidence="1">
    <location>
        <begin position="32"/>
        <end position="79"/>
    </location>
</feature>
<gene>
    <name evidence="2" type="ORF">SAMD00023353_0702100</name>
</gene>
<dbReference type="AlphaFoldDB" id="A0A1S7UMP6"/>
<dbReference type="Proteomes" id="UP000054516">
    <property type="component" value="Unassembled WGS sequence"/>
</dbReference>
<feature type="compositionally biased region" description="Polar residues" evidence="1">
    <location>
        <begin position="36"/>
        <end position="45"/>
    </location>
</feature>
<proteinExistence type="predicted"/>
<name>A0A1S7UMP6_ROSNE</name>
<evidence type="ECO:0000313" key="3">
    <source>
        <dbReference type="Proteomes" id="UP000054516"/>
    </source>
</evidence>
<accession>A0A1S7UMP6</accession>
<evidence type="ECO:0000313" key="2">
    <source>
        <dbReference type="EMBL" id="GAP84391.1"/>
    </source>
</evidence>
<dbReference type="OrthoDB" id="2103031at2759"/>
<organism evidence="2">
    <name type="scientific">Rosellinia necatrix</name>
    <name type="common">White root-rot fungus</name>
    <dbReference type="NCBI Taxonomy" id="77044"/>
    <lineage>
        <taxon>Eukaryota</taxon>
        <taxon>Fungi</taxon>
        <taxon>Dikarya</taxon>
        <taxon>Ascomycota</taxon>
        <taxon>Pezizomycotina</taxon>
        <taxon>Sordariomycetes</taxon>
        <taxon>Xylariomycetidae</taxon>
        <taxon>Xylariales</taxon>
        <taxon>Xylariaceae</taxon>
        <taxon>Rosellinia</taxon>
    </lineage>
</organism>
<evidence type="ECO:0000256" key="1">
    <source>
        <dbReference type="SAM" id="MobiDB-lite"/>
    </source>
</evidence>
<feature type="region of interest" description="Disordered" evidence="1">
    <location>
        <begin position="1"/>
        <end position="20"/>
    </location>
</feature>
<reference evidence="2" key="1">
    <citation type="submission" date="2016-03" db="EMBL/GenBank/DDBJ databases">
        <title>Draft genome sequence of Rosellinia necatrix.</title>
        <authorList>
            <person name="Kanematsu S."/>
        </authorList>
    </citation>
    <scope>NUCLEOTIDE SEQUENCE [LARGE SCALE GENOMIC DNA]</scope>
    <source>
        <strain evidence="2">W97</strain>
    </source>
</reference>
<dbReference type="OMA" id="GTFSRCF"/>
<protein>
    <submittedName>
        <fullName evidence="2">Putative autophagy protein</fullName>
    </submittedName>
</protein>
<dbReference type="EMBL" id="DF977452">
    <property type="protein sequence ID" value="GAP84391.1"/>
    <property type="molecule type" value="Genomic_DNA"/>
</dbReference>
<keyword evidence="3" id="KW-1185">Reference proteome</keyword>